<dbReference type="Proteomes" id="UP001230649">
    <property type="component" value="Unassembled WGS sequence"/>
</dbReference>
<keyword evidence="2" id="KW-1185">Reference proteome</keyword>
<dbReference type="EMBL" id="JASBWS010000028">
    <property type="protein sequence ID" value="KAJ9109810.1"/>
    <property type="molecule type" value="Genomic_DNA"/>
</dbReference>
<gene>
    <name evidence="1" type="ORF">QFC20_003226</name>
</gene>
<protein>
    <submittedName>
        <fullName evidence="1">Uncharacterized protein</fullName>
    </submittedName>
</protein>
<accession>A0ACC2WDG9</accession>
<comment type="caution">
    <text evidence="1">The sequence shown here is derived from an EMBL/GenBank/DDBJ whole genome shotgun (WGS) entry which is preliminary data.</text>
</comment>
<name>A0ACC2WDG9_9TREE</name>
<sequence length="934" mass="103088">MASDENTGGSGHPFKPFDVNAPHLAYAFLGGFVVLFSLCSLFIKERLYIGEAVVSTVVGIVLGPYALNLFNPGSWGGHNHNSEVTDLITLEVTRVVIAVGVFAIGVELPKKYVKHHWKSLAFLIGPVMAWGWLVTALLMWAMIPHLQFLTCLAIAACVTPTDPILAQAVVGGRFATKHVPAHIRHLLSAESGCNDGAAFPFLYEVALGIVIGSILGYAARKAIKFSEKRGFIDRQSFVAQYISLALLTIGILTLLGSDDLLGAFFCGTAFAWDGFFNKATEDSMFSNVLDLLFNCACFIYIGAIIPFSEFQNIHTSISVWRLFVLIILVLLLRRLPVILALYRWIPDIKTVREAAFVGWFGPMGVGAIFIATLAKVDLPLAARETTEPKTQTELLASTIQPIVAFMVLCSVVCHGLSIPFFSLTRRVHSMTHTWSRQSFGDEPAWATHAQRLRPGESIRINRDDDGDLADDGVTDRGDVDVVTTEKLSRSQSNSLGSQTAAGSSAEQNDHVCQEGGGERADIVAMENDTYQPEQDISDAHTKDEFDDTAALDDEGRVTPILAEYKEGTHLVRERKRSDASSVEVEVIQNYFDKDKPSQSSKFRHPHPLKHFEVDILHKKLDHSADYAADHVREGGRDRVDRLGLGMMGPEAYREEDREEQERELDNQKRERVLDDGENEHKVQRENTRELKKQRSRRDSGGPMPSALSRSDSDESEGPADREDEAVPHDTYGHPMRKTNTRGTSNDEYELGRVSSRVSAVFGGGKKKGRQLSISKRFSLSGLGKKADSEEEVRPRDIEEGRVAGNADGGPVPPNDAGRPILSPATTQRSSSPPRNLSLRFAPNTAQSSETAPGPASYKRPSPNPSLSMYRSSTLQPGKSQEVETPKGNQYYKRGPANSTLSMFRAQTVEDRSTDPAENKHIAFELPERKSKKRW</sequence>
<evidence type="ECO:0000313" key="1">
    <source>
        <dbReference type="EMBL" id="KAJ9109810.1"/>
    </source>
</evidence>
<organism evidence="1 2">
    <name type="scientific">Naganishia adeliensis</name>
    <dbReference type="NCBI Taxonomy" id="92952"/>
    <lineage>
        <taxon>Eukaryota</taxon>
        <taxon>Fungi</taxon>
        <taxon>Dikarya</taxon>
        <taxon>Basidiomycota</taxon>
        <taxon>Agaricomycotina</taxon>
        <taxon>Tremellomycetes</taxon>
        <taxon>Filobasidiales</taxon>
        <taxon>Filobasidiaceae</taxon>
        <taxon>Naganishia</taxon>
    </lineage>
</organism>
<evidence type="ECO:0000313" key="2">
    <source>
        <dbReference type="Proteomes" id="UP001230649"/>
    </source>
</evidence>
<proteinExistence type="predicted"/>
<reference evidence="1" key="1">
    <citation type="submission" date="2023-04" db="EMBL/GenBank/DDBJ databases">
        <title>Draft Genome sequencing of Naganishia species isolated from polar environments using Oxford Nanopore Technology.</title>
        <authorList>
            <person name="Leo P."/>
            <person name="Venkateswaran K."/>
        </authorList>
    </citation>
    <scope>NUCLEOTIDE SEQUENCE</scope>
    <source>
        <strain evidence="1">MNA-CCFEE 5262</strain>
    </source>
</reference>